<feature type="transmembrane region" description="Helical" evidence="1">
    <location>
        <begin position="139"/>
        <end position="162"/>
    </location>
</feature>
<feature type="transmembrane region" description="Helical" evidence="1">
    <location>
        <begin position="100"/>
        <end position="119"/>
    </location>
</feature>
<feature type="transmembrane region" description="Helical" evidence="1">
    <location>
        <begin position="210"/>
        <end position="230"/>
    </location>
</feature>
<dbReference type="PANTHER" id="PTHR36111">
    <property type="entry name" value="INNER MEMBRANE PROTEIN-RELATED"/>
    <property type="match status" value="1"/>
</dbReference>
<evidence type="ECO:0000313" key="3">
    <source>
        <dbReference type="Proteomes" id="UP000183255"/>
    </source>
</evidence>
<keyword evidence="1" id="KW-1133">Transmembrane helix</keyword>
<organism evidence="2 3">
    <name type="scientific">Proteiniclasticum ruminis</name>
    <dbReference type="NCBI Taxonomy" id="398199"/>
    <lineage>
        <taxon>Bacteria</taxon>
        <taxon>Bacillati</taxon>
        <taxon>Bacillota</taxon>
        <taxon>Clostridia</taxon>
        <taxon>Eubacteriales</taxon>
        <taxon>Clostridiaceae</taxon>
        <taxon>Proteiniclasticum</taxon>
    </lineage>
</organism>
<keyword evidence="1" id="KW-0812">Transmembrane</keyword>
<dbReference type="PANTHER" id="PTHR36111:SF2">
    <property type="entry name" value="INNER MEMBRANE PROTEIN"/>
    <property type="match status" value="1"/>
</dbReference>
<reference evidence="2 3" key="1">
    <citation type="submission" date="2016-10" db="EMBL/GenBank/DDBJ databases">
        <authorList>
            <person name="de Groot N.N."/>
        </authorList>
    </citation>
    <scope>NUCLEOTIDE SEQUENCE [LARGE SCALE GENOMIC DNA]</scope>
    <source>
        <strain evidence="2 3">CGMCC 1.5058</strain>
    </source>
</reference>
<dbReference type="Pfam" id="PF04474">
    <property type="entry name" value="DUF554"/>
    <property type="match status" value="1"/>
</dbReference>
<feature type="transmembrane region" description="Helical" evidence="1">
    <location>
        <begin position="6"/>
        <end position="25"/>
    </location>
</feature>
<keyword evidence="1" id="KW-0472">Membrane</keyword>
<evidence type="ECO:0000313" key="2">
    <source>
        <dbReference type="EMBL" id="SDI05775.1"/>
    </source>
</evidence>
<dbReference type="EMBL" id="FNDZ01000001">
    <property type="protein sequence ID" value="SDI05775.1"/>
    <property type="molecule type" value="Genomic_DNA"/>
</dbReference>
<proteinExistence type="predicted"/>
<dbReference type="RefSeq" id="WP_031573836.1">
    <property type="nucleotide sequence ID" value="NZ_FNDZ01000001.1"/>
</dbReference>
<dbReference type="AlphaFoldDB" id="A0A1G8HGR4"/>
<feature type="transmembrane region" description="Helical" evidence="1">
    <location>
        <begin position="32"/>
        <end position="50"/>
    </location>
</feature>
<evidence type="ECO:0008006" key="4">
    <source>
        <dbReference type="Google" id="ProtNLM"/>
    </source>
</evidence>
<evidence type="ECO:0000256" key="1">
    <source>
        <dbReference type="SAM" id="Phobius"/>
    </source>
</evidence>
<name>A0A1G8HGR4_9CLOT</name>
<dbReference type="InterPro" id="IPR007563">
    <property type="entry name" value="DUF554"/>
</dbReference>
<feature type="transmembrane region" description="Helical" evidence="1">
    <location>
        <begin position="56"/>
        <end position="74"/>
    </location>
</feature>
<accession>A0A1G8HGR4</accession>
<gene>
    <name evidence="2" type="ORF">SAMN05421804_101577</name>
</gene>
<dbReference type="Proteomes" id="UP000183255">
    <property type="component" value="Unassembled WGS sequence"/>
</dbReference>
<protein>
    <recommendedName>
        <fullName evidence="4">DUF554 domain-containing protein</fullName>
    </recommendedName>
</protein>
<sequence length="236" mass="25432">MFGTVVNAFTILLGSTLGIVFHKIINQDIAHSLFKVMGLTVIYLGIAGLVKVENPMVIILSMALGTLIGEVINIEKKLELLTEKIETMVNRYYRGKIKDGLLTASLLFCIGSMAIIGTIESTLSGNHDTLYAKSILDGITSVIFASSMGIGVLFSAFSVLFYQGSISLLATFIRPLVIAVPETIPMISGVGSLMIMGLGINMVFNLKLKISNMLPAILVPILYAVGLLVWKTVITF</sequence>
<feature type="transmembrane region" description="Helical" evidence="1">
    <location>
        <begin position="183"/>
        <end position="204"/>
    </location>
</feature>